<dbReference type="InterPro" id="IPR005746">
    <property type="entry name" value="Thioredoxin"/>
</dbReference>
<dbReference type="InterPro" id="IPR013766">
    <property type="entry name" value="Thioredoxin_domain"/>
</dbReference>
<comment type="caution">
    <text evidence="7">The sequence shown here is derived from an EMBL/GenBank/DDBJ whole genome shotgun (WGS) entry which is preliminary data.</text>
</comment>
<dbReference type="Gene3D" id="3.40.30.10">
    <property type="entry name" value="Glutaredoxin"/>
    <property type="match status" value="1"/>
</dbReference>
<evidence type="ECO:0000256" key="1">
    <source>
        <dbReference type="ARBA" id="ARBA00008987"/>
    </source>
</evidence>
<dbReference type="PIRSF" id="PIRSF000077">
    <property type="entry name" value="Thioredoxin"/>
    <property type="match status" value="1"/>
</dbReference>
<dbReference type="CDD" id="cd02947">
    <property type="entry name" value="TRX_family"/>
    <property type="match status" value="1"/>
</dbReference>
<evidence type="ECO:0000256" key="5">
    <source>
        <dbReference type="ARBA" id="ARBA00023284"/>
    </source>
</evidence>
<dbReference type="GO" id="GO:0015035">
    <property type="term" value="F:protein-disulfide reductase activity"/>
    <property type="evidence" value="ECO:0007669"/>
    <property type="project" value="InterPro"/>
</dbReference>
<feature type="domain" description="Thioredoxin" evidence="6">
    <location>
        <begin position="1"/>
        <end position="98"/>
    </location>
</feature>
<organism evidence="7 8">
    <name type="scientific">Fulvivirga sediminis</name>
    <dbReference type="NCBI Taxonomy" id="2803949"/>
    <lineage>
        <taxon>Bacteria</taxon>
        <taxon>Pseudomonadati</taxon>
        <taxon>Bacteroidota</taxon>
        <taxon>Cytophagia</taxon>
        <taxon>Cytophagales</taxon>
        <taxon>Fulvivirgaceae</taxon>
        <taxon>Fulvivirga</taxon>
    </lineage>
</organism>
<evidence type="ECO:0000259" key="6">
    <source>
        <dbReference type="PROSITE" id="PS51352"/>
    </source>
</evidence>
<dbReference type="Pfam" id="PF00085">
    <property type="entry name" value="Thioredoxin"/>
    <property type="match status" value="1"/>
</dbReference>
<keyword evidence="5" id="KW-0676">Redox-active center</keyword>
<comment type="similarity">
    <text evidence="1">Belongs to the thioredoxin family.</text>
</comment>
<evidence type="ECO:0000256" key="4">
    <source>
        <dbReference type="ARBA" id="ARBA00023157"/>
    </source>
</evidence>
<keyword evidence="8" id="KW-1185">Reference proteome</keyword>
<name>A0A937FAI2_9BACT</name>
<evidence type="ECO:0000313" key="7">
    <source>
        <dbReference type="EMBL" id="MBL3657997.1"/>
    </source>
</evidence>
<dbReference type="PROSITE" id="PS51352">
    <property type="entry name" value="THIOREDOXIN_2"/>
    <property type="match status" value="1"/>
</dbReference>
<dbReference type="EMBL" id="JAESIY010000010">
    <property type="protein sequence ID" value="MBL3657997.1"/>
    <property type="molecule type" value="Genomic_DNA"/>
</dbReference>
<dbReference type="RefSeq" id="WP_202245790.1">
    <property type="nucleotide sequence ID" value="NZ_JAESIY010000010.1"/>
</dbReference>
<keyword evidence="4" id="KW-1015">Disulfide bond</keyword>
<protein>
    <submittedName>
        <fullName evidence="7">Thioredoxin family protein</fullName>
    </submittedName>
</protein>
<dbReference type="PANTHER" id="PTHR45663:SF11">
    <property type="entry name" value="GEO12009P1"/>
    <property type="match status" value="1"/>
</dbReference>
<reference evidence="7" key="1">
    <citation type="submission" date="2021-01" db="EMBL/GenBank/DDBJ databases">
        <title>Fulvivirga kasyanovii gen. nov., sp nov., a novel member of the phylum Bacteroidetes isolated from seawater in a mussel farm.</title>
        <authorList>
            <person name="Zhao L.-H."/>
            <person name="Wang Z.-J."/>
        </authorList>
    </citation>
    <scope>NUCLEOTIDE SEQUENCE</scope>
    <source>
        <strain evidence="7">2943</strain>
    </source>
</reference>
<evidence type="ECO:0000313" key="8">
    <source>
        <dbReference type="Proteomes" id="UP000659388"/>
    </source>
</evidence>
<dbReference type="Proteomes" id="UP000659388">
    <property type="component" value="Unassembled WGS sequence"/>
</dbReference>
<dbReference type="PANTHER" id="PTHR45663">
    <property type="entry name" value="GEO12009P1"/>
    <property type="match status" value="1"/>
</dbReference>
<dbReference type="InterPro" id="IPR036249">
    <property type="entry name" value="Thioredoxin-like_sf"/>
</dbReference>
<sequence length="98" mass="10929">MSKFQELINGNKPVLVDFFSSIAGSGRSRDPLLNELKTEMGEKARIVRVNVDNNKHAAFTYGVNGVPTFILFKSGQVQWKHFGKTAKDEVSAILNQFV</sequence>
<evidence type="ECO:0000256" key="3">
    <source>
        <dbReference type="ARBA" id="ARBA00022982"/>
    </source>
</evidence>
<dbReference type="GO" id="GO:0045454">
    <property type="term" value="P:cell redox homeostasis"/>
    <property type="evidence" value="ECO:0007669"/>
    <property type="project" value="TreeGrafter"/>
</dbReference>
<gene>
    <name evidence="7" type="ORF">JL102_17735</name>
</gene>
<proteinExistence type="inferred from homology"/>
<accession>A0A937FAI2</accession>
<dbReference type="GO" id="GO:0005829">
    <property type="term" value="C:cytosol"/>
    <property type="evidence" value="ECO:0007669"/>
    <property type="project" value="TreeGrafter"/>
</dbReference>
<keyword evidence="2" id="KW-0813">Transport</keyword>
<keyword evidence="3" id="KW-0249">Electron transport</keyword>
<evidence type="ECO:0000256" key="2">
    <source>
        <dbReference type="ARBA" id="ARBA00022448"/>
    </source>
</evidence>
<dbReference type="AlphaFoldDB" id="A0A937FAI2"/>
<dbReference type="SUPFAM" id="SSF52833">
    <property type="entry name" value="Thioredoxin-like"/>
    <property type="match status" value="1"/>
</dbReference>